<dbReference type="PANTHER" id="PTHR30363">
    <property type="entry name" value="HTH-TYPE TRANSCRIPTIONAL REGULATOR SRLR-RELATED"/>
    <property type="match status" value="1"/>
</dbReference>
<dbReference type="PROSITE" id="PS50987">
    <property type="entry name" value="HTH_ARSR_2"/>
    <property type="match status" value="1"/>
</dbReference>
<dbReference type="SMART" id="SM01134">
    <property type="entry name" value="DeoRC"/>
    <property type="match status" value="1"/>
</dbReference>
<dbReference type="SMART" id="SM00420">
    <property type="entry name" value="HTH_DEOR"/>
    <property type="match status" value="1"/>
</dbReference>
<evidence type="ECO:0000256" key="1">
    <source>
        <dbReference type="ARBA" id="ARBA00023015"/>
    </source>
</evidence>
<dbReference type="Pfam" id="PF08220">
    <property type="entry name" value="HTH_DeoR"/>
    <property type="match status" value="1"/>
</dbReference>
<dbReference type="Gene3D" id="1.10.10.10">
    <property type="entry name" value="Winged helix-like DNA-binding domain superfamily/Winged helix DNA-binding domain"/>
    <property type="match status" value="1"/>
</dbReference>
<evidence type="ECO:0000259" key="4">
    <source>
        <dbReference type="PROSITE" id="PS50987"/>
    </source>
</evidence>
<feature type="domain" description="HTH arsR-type" evidence="4">
    <location>
        <begin position="1"/>
        <end position="80"/>
    </location>
</feature>
<evidence type="ECO:0000256" key="2">
    <source>
        <dbReference type="ARBA" id="ARBA00023125"/>
    </source>
</evidence>
<reference evidence="6 7" key="1">
    <citation type="submission" date="2017-05" db="EMBL/GenBank/DDBJ databases">
        <authorList>
            <person name="Varghese N."/>
            <person name="Submissions S."/>
        </authorList>
    </citation>
    <scope>NUCLEOTIDE SEQUENCE [LARGE SCALE GENOMIC DNA]</scope>
    <source>
        <strain evidence="6 7">DSM 45474</strain>
    </source>
</reference>
<proteinExistence type="predicted"/>
<dbReference type="InterPro" id="IPR018356">
    <property type="entry name" value="Tscrpt_reg_HTH_DeoR_CS"/>
</dbReference>
<dbReference type="GO" id="GO:0003700">
    <property type="term" value="F:DNA-binding transcription factor activity"/>
    <property type="evidence" value="ECO:0007669"/>
    <property type="project" value="InterPro"/>
</dbReference>
<dbReference type="RefSeq" id="WP_142505551.1">
    <property type="nucleotide sequence ID" value="NZ_FXTI01000005.1"/>
</dbReference>
<dbReference type="InterPro" id="IPR014036">
    <property type="entry name" value="DeoR-like_C"/>
</dbReference>
<dbReference type="InterPro" id="IPR001845">
    <property type="entry name" value="HTH_ArsR_DNA-bd_dom"/>
</dbReference>
<evidence type="ECO:0000256" key="3">
    <source>
        <dbReference type="ARBA" id="ARBA00023163"/>
    </source>
</evidence>
<dbReference type="SUPFAM" id="SSF100950">
    <property type="entry name" value="NagB/RpiA/CoA transferase-like"/>
    <property type="match status" value="1"/>
</dbReference>
<dbReference type="AlphaFoldDB" id="A0A521DBJ5"/>
<sequence>MFAEERRRRILNYINEHSRASVTELTSVFHVSEATVRRDLKELEEEGLLHRTHGGALAFQSVSFEPTFSEKRVHHAEEKQRIAAKALEWIHEEDTILLDSGTTTYQLAQRISSLRSLTVVTNSYQILRELEHTESLELVSTGGVVRRSTQSLVGPIAEKTLEMIKVDKVFLGTNALDLEAGLTTPNLYEAQVKKAMVQAASQVILLCDSSKINQTSFAKVVSLSDVDVWITDEEAPDDVVQQVSDAGVEVILV</sequence>
<keyword evidence="7" id="KW-1185">Reference proteome</keyword>
<feature type="domain" description="HTH deoR-type" evidence="5">
    <location>
        <begin position="3"/>
        <end position="58"/>
    </location>
</feature>
<dbReference type="Gene3D" id="3.40.50.1360">
    <property type="match status" value="1"/>
</dbReference>
<protein>
    <submittedName>
        <fullName evidence="6">Transcriptional regulator, DeoR family</fullName>
    </submittedName>
</protein>
<dbReference type="InterPro" id="IPR036388">
    <property type="entry name" value="WH-like_DNA-bd_sf"/>
</dbReference>
<keyword evidence="3" id="KW-0804">Transcription</keyword>
<dbReference type="Pfam" id="PF00455">
    <property type="entry name" value="DeoRC"/>
    <property type="match status" value="1"/>
</dbReference>
<dbReference type="GO" id="GO:0003677">
    <property type="term" value="F:DNA binding"/>
    <property type="evidence" value="ECO:0007669"/>
    <property type="project" value="UniProtKB-KW"/>
</dbReference>
<organism evidence="6 7">
    <name type="scientific">Melghirimyces algeriensis</name>
    <dbReference type="NCBI Taxonomy" id="910412"/>
    <lineage>
        <taxon>Bacteria</taxon>
        <taxon>Bacillati</taxon>
        <taxon>Bacillota</taxon>
        <taxon>Bacilli</taxon>
        <taxon>Bacillales</taxon>
        <taxon>Thermoactinomycetaceae</taxon>
        <taxon>Melghirimyces</taxon>
    </lineage>
</organism>
<keyword evidence="1" id="KW-0805">Transcription regulation</keyword>
<dbReference type="PROSITE" id="PS51000">
    <property type="entry name" value="HTH_DEOR_2"/>
    <property type="match status" value="1"/>
</dbReference>
<dbReference type="PRINTS" id="PR00037">
    <property type="entry name" value="HTHLACR"/>
</dbReference>
<dbReference type="EMBL" id="FXTI01000005">
    <property type="protein sequence ID" value="SMO68501.1"/>
    <property type="molecule type" value="Genomic_DNA"/>
</dbReference>
<evidence type="ECO:0000313" key="6">
    <source>
        <dbReference type="EMBL" id="SMO68501.1"/>
    </source>
</evidence>
<dbReference type="InterPro" id="IPR001034">
    <property type="entry name" value="DeoR_HTH"/>
</dbReference>
<evidence type="ECO:0000259" key="5">
    <source>
        <dbReference type="PROSITE" id="PS51000"/>
    </source>
</evidence>
<evidence type="ECO:0000313" key="7">
    <source>
        <dbReference type="Proteomes" id="UP000315636"/>
    </source>
</evidence>
<dbReference type="OrthoDB" id="9797223at2"/>
<name>A0A521DBJ5_9BACL</name>
<dbReference type="PANTHER" id="PTHR30363:SF44">
    <property type="entry name" value="AGA OPERON TRANSCRIPTIONAL REPRESSOR-RELATED"/>
    <property type="match status" value="1"/>
</dbReference>
<gene>
    <name evidence="6" type="ORF">SAMN06264849_105236</name>
</gene>
<dbReference type="InterPro" id="IPR037171">
    <property type="entry name" value="NagB/RpiA_transferase-like"/>
</dbReference>
<dbReference type="Proteomes" id="UP000315636">
    <property type="component" value="Unassembled WGS sequence"/>
</dbReference>
<accession>A0A521DBJ5</accession>
<keyword evidence="2" id="KW-0238">DNA-binding</keyword>
<dbReference type="PROSITE" id="PS00894">
    <property type="entry name" value="HTH_DEOR_1"/>
    <property type="match status" value="1"/>
</dbReference>
<dbReference type="InterPro" id="IPR050313">
    <property type="entry name" value="Carb_Metab_HTH_regulators"/>
</dbReference>
<dbReference type="SUPFAM" id="SSF46785">
    <property type="entry name" value="Winged helix' DNA-binding domain"/>
    <property type="match status" value="1"/>
</dbReference>
<dbReference type="InterPro" id="IPR036390">
    <property type="entry name" value="WH_DNA-bd_sf"/>
</dbReference>